<dbReference type="Proteomes" id="UP000295341">
    <property type="component" value="Unassembled WGS sequence"/>
</dbReference>
<comment type="caution">
    <text evidence="4">The sequence shown here is derived from an EMBL/GenBank/DDBJ whole genome shotgun (WGS) entry which is preliminary data.</text>
</comment>
<keyword evidence="5" id="KW-1185">Reference proteome</keyword>
<keyword evidence="1" id="KW-0560">Oxidoreductase</keyword>
<sequence length="613" mass="67634">MSAASLSAINDFVVKFANVNGSGSASANELFAKSILRMGVPVSPRNIFPSNIQGLPTWYEVRVCEKGWLGRRGGVDLLVQMNPQTWTDDLVELAPGGYLFYDNSKPLPLSRFRADVNLIGMPLTEICSRTYSDPRQRQLFKNILYVGALASLLGVDLAVIEKLIGEQYKTKEKLLSANVKALHLGHEWAQANHKPIGLQVRRADAVGDRIFVEGNMATALGCVYGGASVCAWYPITPSSSVAEAFEKYCQKMRVDPETKRNRYAIVQAEDEIASIGMCVGAGWNGARAFTATSGPGVSLMNEFIGLAYFAEIPVTIIDVQRGGPSTGMPTRTQQADLLGAAYASHGDTKHVMLLPQDPTECFEFAATALDLADRLQTPVFVMTDLDIGMNQRLCAPMQWDETRSLDRGKVMTAEELESGRDFGRYLDVDGDGIPYRTYPGTHPTKGAFFTRGTTRDPYARYSEKGPDYVYNVQRLLRKFDTAKTLVPAPIHTKAPKATPFGVIYYGSTSPAMDEAVDALQAQDKPLDTLRVRAFPFPTSVREFVLEHEYVFVVEQNRDAQLRSLLINEFDLDPAHLVAVLHYDGTPITARFIVDTIEQRLQPLRVVPLTGRAA</sequence>
<accession>A0A4R7NZL3</accession>
<organism evidence="4 5">
    <name type="scientific">Panacagrimonas perspica</name>
    <dbReference type="NCBI Taxonomy" id="381431"/>
    <lineage>
        <taxon>Bacteria</taxon>
        <taxon>Pseudomonadati</taxon>
        <taxon>Pseudomonadota</taxon>
        <taxon>Gammaproteobacteria</taxon>
        <taxon>Nevskiales</taxon>
        <taxon>Nevskiaceae</taxon>
        <taxon>Panacagrimonas</taxon>
    </lineage>
</organism>
<dbReference type="SUPFAM" id="SSF52922">
    <property type="entry name" value="TK C-terminal domain-like"/>
    <property type="match status" value="1"/>
</dbReference>
<dbReference type="GO" id="GO:0016903">
    <property type="term" value="F:oxidoreductase activity, acting on the aldehyde or oxo group of donors"/>
    <property type="evidence" value="ECO:0007669"/>
    <property type="project" value="InterPro"/>
</dbReference>
<dbReference type="InterPro" id="IPR002880">
    <property type="entry name" value="Pyrv_Fd/Flavodoxin_OxRdtase_N"/>
</dbReference>
<name>A0A4R7NZL3_9GAMM</name>
<evidence type="ECO:0000313" key="4">
    <source>
        <dbReference type="EMBL" id="TDU26815.1"/>
    </source>
</evidence>
<dbReference type="InterPro" id="IPR022367">
    <property type="entry name" value="2-oxoacid/accept_OxRdtase_asu"/>
</dbReference>
<dbReference type="OrthoDB" id="9794954at2"/>
<feature type="domain" description="Pyruvate/ketoisovalerate oxidoreductase catalytic" evidence="2">
    <location>
        <begin position="21"/>
        <end position="186"/>
    </location>
</feature>
<evidence type="ECO:0000259" key="2">
    <source>
        <dbReference type="Pfam" id="PF01558"/>
    </source>
</evidence>
<dbReference type="SUPFAM" id="SSF52518">
    <property type="entry name" value="Thiamin diphosphate-binding fold (THDP-binding)"/>
    <property type="match status" value="1"/>
</dbReference>
<dbReference type="RefSeq" id="WP_133882975.1">
    <property type="nucleotide sequence ID" value="NZ_MWIN01000009.1"/>
</dbReference>
<gene>
    <name evidence="4" type="ORF">DFR24_3846</name>
</gene>
<dbReference type="FunFam" id="3.40.50.970:FF:000022">
    <property type="entry name" value="2-oxoglutarate ferredoxin oxidoreductase alpha subunit"/>
    <property type="match status" value="1"/>
</dbReference>
<dbReference type="AlphaFoldDB" id="A0A4R7NZL3"/>
<dbReference type="InterPro" id="IPR050722">
    <property type="entry name" value="Pyruvate:ferred/Flavod_OxRd"/>
</dbReference>
<reference evidence="4 5" key="1">
    <citation type="submission" date="2019-03" db="EMBL/GenBank/DDBJ databases">
        <title>Genomic Encyclopedia of Type Strains, Phase IV (KMG-IV): sequencing the most valuable type-strain genomes for metagenomic binning, comparative biology and taxonomic classification.</title>
        <authorList>
            <person name="Goeker M."/>
        </authorList>
    </citation>
    <scope>NUCLEOTIDE SEQUENCE [LARGE SCALE GENOMIC DNA]</scope>
    <source>
        <strain evidence="4 5">DSM 26377</strain>
    </source>
</reference>
<dbReference type="InterPro" id="IPR019752">
    <property type="entry name" value="Pyrv/ketoisovalerate_OxRed_cat"/>
</dbReference>
<dbReference type="Gene3D" id="3.40.50.970">
    <property type="match status" value="1"/>
</dbReference>
<dbReference type="PANTHER" id="PTHR32154:SF29">
    <property type="entry name" value="BLR6743 PROTEIN"/>
    <property type="match status" value="1"/>
</dbReference>
<dbReference type="SUPFAM" id="SSF53323">
    <property type="entry name" value="Pyruvate-ferredoxin oxidoreductase, PFOR, domain III"/>
    <property type="match status" value="1"/>
</dbReference>
<dbReference type="EMBL" id="SOBT01000010">
    <property type="protein sequence ID" value="TDU26815.1"/>
    <property type="molecule type" value="Genomic_DNA"/>
</dbReference>
<dbReference type="GO" id="GO:0006979">
    <property type="term" value="P:response to oxidative stress"/>
    <property type="evidence" value="ECO:0007669"/>
    <property type="project" value="TreeGrafter"/>
</dbReference>
<evidence type="ECO:0000313" key="5">
    <source>
        <dbReference type="Proteomes" id="UP000295341"/>
    </source>
</evidence>
<dbReference type="InterPro" id="IPR002869">
    <property type="entry name" value="Pyrv_flavodox_OxRed_cen"/>
</dbReference>
<dbReference type="CDD" id="cd07034">
    <property type="entry name" value="TPP_PYR_PFOR_IOR-alpha_like"/>
    <property type="match status" value="1"/>
</dbReference>
<dbReference type="PANTHER" id="PTHR32154">
    <property type="entry name" value="PYRUVATE-FLAVODOXIN OXIDOREDUCTASE-RELATED"/>
    <property type="match status" value="1"/>
</dbReference>
<dbReference type="Gene3D" id="3.40.920.10">
    <property type="entry name" value="Pyruvate-ferredoxin oxidoreductase, PFOR, domain III"/>
    <property type="match status" value="1"/>
</dbReference>
<feature type="domain" description="Pyruvate flavodoxin/ferredoxin oxidoreductase pyrimidine binding" evidence="3">
    <location>
        <begin position="222"/>
        <end position="392"/>
    </location>
</feature>
<protein>
    <submittedName>
        <fullName evidence="4">2-oxoglutarate ferredoxin oxidoreductase subunit alpha</fullName>
    </submittedName>
</protein>
<dbReference type="InterPro" id="IPR029061">
    <property type="entry name" value="THDP-binding"/>
</dbReference>
<dbReference type="Pfam" id="PF01558">
    <property type="entry name" value="POR"/>
    <property type="match status" value="1"/>
</dbReference>
<dbReference type="Pfam" id="PF01855">
    <property type="entry name" value="POR_N"/>
    <property type="match status" value="1"/>
</dbReference>
<dbReference type="Gene3D" id="3.40.50.920">
    <property type="match status" value="1"/>
</dbReference>
<evidence type="ECO:0000256" key="1">
    <source>
        <dbReference type="ARBA" id="ARBA00023002"/>
    </source>
</evidence>
<dbReference type="NCBIfam" id="TIGR03710">
    <property type="entry name" value="OAFO_sf"/>
    <property type="match status" value="1"/>
</dbReference>
<evidence type="ECO:0000259" key="3">
    <source>
        <dbReference type="Pfam" id="PF01855"/>
    </source>
</evidence>
<dbReference type="InterPro" id="IPR009014">
    <property type="entry name" value="Transketo_C/PFOR_II"/>
</dbReference>
<proteinExistence type="predicted"/>